<dbReference type="Pfam" id="PF01774">
    <property type="entry name" value="UreD"/>
    <property type="match status" value="1"/>
</dbReference>
<sequence>MNLTTPRRTAAPPGADDVTRVGVGADGLDLRTGAFAPKLLTRSPDGRAVRVALVGARALLLAGDRVAVEVHVGPGCTLDLVEVAATVAYDGRGGPPARWTTRLHLGAGARVRWDAEPLVVADGAHVERDTHVDLAPGAVARLRETLVLGRSGETGGAVVLRTRARRDGRPLLAEDLDLRDRRVRRSPAVLGGHRRVETLLVLGERVEAPGALQLEGPGSLVRRVG</sequence>
<name>A0A7Y9J218_9ACTN</name>
<keyword evidence="3" id="KW-1185">Reference proteome</keyword>
<comment type="caution">
    <text evidence="2">The sequence shown here is derived from an EMBL/GenBank/DDBJ whole genome shotgun (WGS) entry which is preliminary data.</text>
</comment>
<keyword evidence="1" id="KW-0143">Chaperone</keyword>
<evidence type="ECO:0000313" key="3">
    <source>
        <dbReference type="Proteomes" id="UP000521922"/>
    </source>
</evidence>
<dbReference type="EMBL" id="JACCBB010000001">
    <property type="protein sequence ID" value="NYD23664.1"/>
    <property type="molecule type" value="Genomic_DNA"/>
</dbReference>
<organism evidence="2 3">
    <name type="scientific">Kineococcus aurantiacus</name>
    <dbReference type="NCBI Taxonomy" id="37633"/>
    <lineage>
        <taxon>Bacteria</taxon>
        <taxon>Bacillati</taxon>
        <taxon>Actinomycetota</taxon>
        <taxon>Actinomycetes</taxon>
        <taxon>Kineosporiales</taxon>
        <taxon>Kineosporiaceae</taxon>
        <taxon>Kineococcus</taxon>
    </lineage>
</organism>
<dbReference type="GO" id="GO:0016151">
    <property type="term" value="F:nickel cation binding"/>
    <property type="evidence" value="ECO:0007669"/>
    <property type="project" value="InterPro"/>
</dbReference>
<reference evidence="2 3" key="1">
    <citation type="submission" date="2020-07" db="EMBL/GenBank/DDBJ databases">
        <title>Sequencing the genomes of 1000 actinobacteria strains.</title>
        <authorList>
            <person name="Klenk H.-P."/>
        </authorList>
    </citation>
    <scope>NUCLEOTIDE SEQUENCE [LARGE SCALE GENOMIC DNA]</scope>
    <source>
        <strain evidence="2 3">DSM 7487</strain>
    </source>
</reference>
<dbReference type="RefSeq" id="WP_179753543.1">
    <property type="nucleotide sequence ID" value="NZ_BAAAGN010000025.1"/>
</dbReference>
<protein>
    <submittedName>
        <fullName evidence="2">Urease accessory protein</fullName>
    </submittedName>
</protein>
<gene>
    <name evidence="2" type="ORF">BJ968_003204</name>
</gene>
<accession>A0A7Y9J218</accession>
<proteinExistence type="predicted"/>
<dbReference type="InterPro" id="IPR002669">
    <property type="entry name" value="UreD"/>
</dbReference>
<evidence type="ECO:0000256" key="1">
    <source>
        <dbReference type="ARBA" id="ARBA00023186"/>
    </source>
</evidence>
<dbReference type="Proteomes" id="UP000521922">
    <property type="component" value="Unassembled WGS sequence"/>
</dbReference>
<evidence type="ECO:0000313" key="2">
    <source>
        <dbReference type="EMBL" id="NYD23664.1"/>
    </source>
</evidence>
<dbReference type="AlphaFoldDB" id="A0A7Y9J218"/>